<dbReference type="Pfam" id="PF00072">
    <property type="entry name" value="Response_reg"/>
    <property type="match status" value="1"/>
</dbReference>
<keyword evidence="19" id="KW-1185">Reference proteome</keyword>
<feature type="region of interest" description="Disordered" evidence="14">
    <location>
        <begin position="789"/>
        <end position="811"/>
    </location>
</feature>
<keyword evidence="5" id="KW-1003">Cell membrane</keyword>
<dbReference type="PRINTS" id="PR00344">
    <property type="entry name" value="BCTRLSENSOR"/>
</dbReference>
<dbReference type="PROSITE" id="PS50109">
    <property type="entry name" value="HIS_KIN"/>
    <property type="match status" value="1"/>
</dbReference>
<comment type="catalytic activity">
    <reaction evidence="1">
        <text>ATP + protein L-histidine = ADP + protein N-phospho-L-histidine.</text>
        <dbReference type="EC" id="2.7.13.3"/>
    </reaction>
</comment>
<evidence type="ECO:0000259" key="15">
    <source>
        <dbReference type="PROSITE" id="PS50109"/>
    </source>
</evidence>
<evidence type="ECO:0000256" key="12">
    <source>
        <dbReference type="ARBA" id="ARBA00023136"/>
    </source>
</evidence>
<dbReference type="PATRIC" id="fig|742725.3.peg.635"/>
<dbReference type="GO" id="GO:0005524">
    <property type="term" value="F:ATP binding"/>
    <property type="evidence" value="ECO:0007669"/>
    <property type="project" value="UniProtKB-KW"/>
</dbReference>
<keyword evidence="7" id="KW-0808">Transferase</keyword>
<keyword evidence="12" id="KW-0472">Membrane</keyword>
<dbReference type="InterPro" id="IPR035965">
    <property type="entry name" value="PAS-like_dom_sf"/>
</dbReference>
<dbReference type="CDD" id="cd16922">
    <property type="entry name" value="HATPase_EvgS-ArcB-TorS-like"/>
    <property type="match status" value="1"/>
</dbReference>
<evidence type="ECO:0000256" key="9">
    <source>
        <dbReference type="ARBA" id="ARBA00022777"/>
    </source>
</evidence>
<name>G5H6M5_9BACT</name>
<accession>G5H6M5</accession>
<dbReference type="PANTHER" id="PTHR43047:SF72">
    <property type="entry name" value="OSMOSENSING HISTIDINE PROTEIN KINASE SLN1"/>
    <property type="match status" value="1"/>
</dbReference>
<dbReference type="Pfam" id="PF00512">
    <property type="entry name" value="HisKA"/>
    <property type="match status" value="1"/>
</dbReference>
<dbReference type="InterPro" id="IPR036097">
    <property type="entry name" value="HisK_dim/P_sf"/>
</dbReference>
<dbReference type="SMART" id="SM00388">
    <property type="entry name" value="HisKA"/>
    <property type="match status" value="1"/>
</dbReference>
<dbReference type="SUPFAM" id="SSF47384">
    <property type="entry name" value="Homodimeric domain of signal transducing histidine kinase"/>
    <property type="match status" value="1"/>
</dbReference>
<dbReference type="Gene3D" id="3.40.50.2300">
    <property type="match status" value="1"/>
</dbReference>
<dbReference type="Proteomes" id="UP000006008">
    <property type="component" value="Unassembled WGS sequence"/>
</dbReference>
<dbReference type="SUPFAM" id="SSF55785">
    <property type="entry name" value="PYP-like sensor domain (PAS domain)"/>
    <property type="match status" value="2"/>
</dbReference>
<evidence type="ECO:0000256" key="6">
    <source>
        <dbReference type="ARBA" id="ARBA00022553"/>
    </source>
</evidence>
<protein>
    <recommendedName>
        <fullName evidence="4">histidine kinase</fullName>
        <ecNumber evidence="4">2.7.13.3</ecNumber>
    </recommendedName>
</protein>
<dbReference type="PANTHER" id="PTHR43047">
    <property type="entry name" value="TWO-COMPONENT HISTIDINE PROTEIN KINASE"/>
    <property type="match status" value="1"/>
</dbReference>
<dbReference type="SMART" id="SM00448">
    <property type="entry name" value="REC"/>
    <property type="match status" value="1"/>
</dbReference>
<organism evidence="18 19">
    <name type="scientific">Alistipes indistinctus YIT 12060</name>
    <dbReference type="NCBI Taxonomy" id="742725"/>
    <lineage>
        <taxon>Bacteria</taxon>
        <taxon>Pseudomonadati</taxon>
        <taxon>Bacteroidota</taxon>
        <taxon>Bacteroidia</taxon>
        <taxon>Bacteroidales</taxon>
        <taxon>Rikenellaceae</taxon>
        <taxon>Alistipes</taxon>
    </lineage>
</organism>
<dbReference type="InterPro" id="IPR036890">
    <property type="entry name" value="HATPase_C_sf"/>
</dbReference>
<evidence type="ECO:0000313" key="18">
    <source>
        <dbReference type="EMBL" id="EHB92872.1"/>
    </source>
</evidence>
<dbReference type="SMART" id="SM00387">
    <property type="entry name" value="HATPase_c"/>
    <property type="match status" value="1"/>
</dbReference>
<dbReference type="AlphaFoldDB" id="G5H6M5"/>
<dbReference type="OrthoDB" id="9796457at2"/>
<reference evidence="18 19" key="1">
    <citation type="submission" date="2011-08" db="EMBL/GenBank/DDBJ databases">
        <title>The Genome Sequence of Alistipes indistinctus YIT 12060.</title>
        <authorList>
            <consortium name="The Broad Institute Genome Sequencing Platform"/>
            <person name="Earl A."/>
            <person name="Ward D."/>
            <person name="Feldgarden M."/>
            <person name="Gevers D."/>
            <person name="Morotomi M."/>
            <person name="Young S.K."/>
            <person name="Zeng Q."/>
            <person name="Gargeya S."/>
            <person name="Fitzgerald M."/>
            <person name="Haas B."/>
            <person name="Abouelleil A."/>
            <person name="Alvarado L."/>
            <person name="Arachchi H.M."/>
            <person name="Berlin A."/>
            <person name="Brown A."/>
            <person name="Chapman S.B."/>
            <person name="Chen Z."/>
            <person name="Dunbar C."/>
            <person name="Freedman E."/>
            <person name="Gearin G."/>
            <person name="Gellesch M."/>
            <person name="Goldberg J."/>
            <person name="Griggs A."/>
            <person name="Gujja S."/>
            <person name="Heiman D."/>
            <person name="Howarth C."/>
            <person name="Larson L."/>
            <person name="Lui A."/>
            <person name="MacDonald P.J.P."/>
            <person name="Montmayeur A."/>
            <person name="Murphy C."/>
            <person name="Neiman D."/>
            <person name="Pearson M."/>
            <person name="Priest M."/>
            <person name="Roberts A."/>
            <person name="Saif S."/>
            <person name="Shea T."/>
            <person name="Shenoy N."/>
            <person name="Sisk P."/>
            <person name="Stolte C."/>
            <person name="Sykes S."/>
            <person name="Wortman J."/>
            <person name="Nusbaum C."/>
            <person name="Birren B."/>
        </authorList>
    </citation>
    <scope>NUCLEOTIDE SEQUENCE [LARGE SCALE GENOMIC DNA]</scope>
    <source>
        <strain evidence="18 19">YIT 12060</strain>
    </source>
</reference>
<keyword evidence="8" id="KW-0547">Nucleotide-binding</keyword>
<dbReference type="EMBL" id="ADLD01000008">
    <property type="protein sequence ID" value="EHB92872.1"/>
    <property type="molecule type" value="Genomic_DNA"/>
</dbReference>
<evidence type="ECO:0000256" key="13">
    <source>
        <dbReference type="PROSITE-ProRule" id="PRU00169"/>
    </source>
</evidence>
<dbReference type="InterPro" id="IPR004358">
    <property type="entry name" value="Sig_transdc_His_kin-like_C"/>
</dbReference>
<dbReference type="SUPFAM" id="SSF52172">
    <property type="entry name" value="CheY-like"/>
    <property type="match status" value="1"/>
</dbReference>
<feature type="domain" description="PAS" evidence="17">
    <location>
        <begin position="49"/>
        <end position="120"/>
    </location>
</feature>
<dbReference type="Gene3D" id="1.10.287.130">
    <property type="match status" value="1"/>
</dbReference>
<gene>
    <name evidence="18" type="ORF">HMPREF9450_00585</name>
</gene>
<evidence type="ECO:0000256" key="7">
    <source>
        <dbReference type="ARBA" id="ARBA00022679"/>
    </source>
</evidence>
<comment type="subcellular location">
    <subcellularLocation>
        <location evidence="2">Cell membrane</location>
    </subcellularLocation>
    <subcellularLocation>
        <location evidence="3">Membrane raft</location>
        <topology evidence="3">Multi-pass membrane protein</topology>
    </subcellularLocation>
</comment>
<dbReference type="RefSeq" id="WP_009133391.1">
    <property type="nucleotide sequence ID" value="NZ_CP102250.1"/>
</dbReference>
<evidence type="ECO:0000259" key="16">
    <source>
        <dbReference type="PROSITE" id="PS50110"/>
    </source>
</evidence>
<dbReference type="CDD" id="cd00130">
    <property type="entry name" value="PAS"/>
    <property type="match status" value="1"/>
</dbReference>
<dbReference type="SUPFAM" id="SSF55874">
    <property type="entry name" value="ATPase domain of HSP90 chaperone/DNA topoisomerase II/histidine kinase"/>
    <property type="match status" value="1"/>
</dbReference>
<dbReference type="InterPro" id="IPR003594">
    <property type="entry name" value="HATPase_dom"/>
</dbReference>
<dbReference type="CDD" id="cd00082">
    <property type="entry name" value="HisKA"/>
    <property type="match status" value="1"/>
</dbReference>
<sequence>MSEYDDCSREELIEQIERLKRENAALSSGQKASRGGARRMLADSPGGFRDKYAAQILESLPDMLTVLDHSGQLVDLVSSEETNHVGAPSDSLIGRDICTLLSPEAYHNVKENLDYVVRNKIGSTSHHDITLDNHTRHYENRIFPLDDEHALCMCRDVIDQVIVQQELEQANLRMVAAEDIALLSHWYYYEDIKEFEAPKIIPWLVGGGDGKLKRCRKELFLSHVHPADRDALLNQLRYGQAGDGYVEYRISVQGQTRYYHSRILRIIRKEDGSRIIEGYAQDMTYVVKRLHDFEAVKYALNNAVEEIYSCDLEGTLEFANQRFIERHNLSGDISNYKLYELESPQGILLESSQNLYRQWQEKVSKVRANDGSYSYTAKSKNPRTGRIEAQEVVIYVVYDHAKEHEVLWFFSRDVTTRLEHENRVRELNYVMDAILNNIPVYLFVKDPSNEFRYVYWNKAFEEYSHIPASRALGHTDFEIFPRLSDAEKFRRDDLELLRTGQRLEMVEEYTAASGETRVVTTSKTLVPSEDRLPLIIGISWDITEQKNAERELIAARIKAEESDRLKSAFLANMSHEIRTPLNAIVGFSKLISSAENAEEVQQYTDIIDSNSDLLLQLINDILDLSKIEAGTLEFHFADMSLNSLCREEYEIHKGRVHDGVELVFDGRDEDVEIKCDHNRLAQVVTNLLSNAIKFTHNGEIRFGYDMMGDTIEFYVADTGIGMSAQAKERIFDRFIKLNSFASGTGLGLAISKMIVEKIGGRIWVESEEGEGTTFRFTIPYRSEKKAAADALDEPSAAQETGSLMSEPDAGASAQGGALAELASEGVGGRTGKRILIAEDIESNYMLMKAFIGKRYEVIRAHDGQEAIDLFPKVRPDLVFMDIKMPVVDGYEATRAIRKISKEVPILAITAFAFESDREKALEAGCTDYLTKPISRDLLNQKLILYLGE</sequence>
<evidence type="ECO:0000256" key="10">
    <source>
        <dbReference type="ARBA" id="ARBA00022840"/>
    </source>
</evidence>
<proteinExistence type="predicted"/>
<dbReference type="NCBIfam" id="TIGR00229">
    <property type="entry name" value="sensory_box"/>
    <property type="match status" value="1"/>
</dbReference>
<dbReference type="InterPro" id="IPR003661">
    <property type="entry name" value="HisK_dim/P_dom"/>
</dbReference>
<keyword evidence="10" id="KW-0067">ATP-binding</keyword>
<evidence type="ECO:0000313" key="19">
    <source>
        <dbReference type="Proteomes" id="UP000006008"/>
    </source>
</evidence>
<dbReference type="Gene3D" id="3.30.450.20">
    <property type="entry name" value="PAS domain"/>
    <property type="match status" value="2"/>
</dbReference>
<keyword evidence="11" id="KW-0902">Two-component regulatory system</keyword>
<dbReference type="InterPro" id="IPR001789">
    <property type="entry name" value="Sig_transdc_resp-reg_receiver"/>
</dbReference>
<dbReference type="eggNOG" id="COG2205">
    <property type="taxonomic scope" value="Bacteria"/>
</dbReference>
<comment type="caution">
    <text evidence="18">The sequence shown here is derived from an EMBL/GenBank/DDBJ whole genome shotgun (WGS) entry which is preliminary data.</text>
</comment>
<dbReference type="Gene3D" id="3.30.565.10">
    <property type="entry name" value="Histidine kinase-like ATPase, C-terminal domain"/>
    <property type="match status" value="1"/>
</dbReference>
<dbReference type="GO" id="GO:0005886">
    <property type="term" value="C:plasma membrane"/>
    <property type="evidence" value="ECO:0007669"/>
    <property type="project" value="UniProtKB-SubCell"/>
</dbReference>
<evidence type="ECO:0000256" key="2">
    <source>
        <dbReference type="ARBA" id="ARBA00004236"/>
    </source>
</evidence>
<keyword evidence="9" id="KW-0418">Kinase</keyword>
<feature type="modified residue" description="4-aspartylphosphate" evidence="13">
    <location>
        <position position="881"/>
    </location>
</feature>
<dbReference type="InterPro" id="IPR000014">
    <property type="entry name" value="PAS"/>
</dbReference>
<dbReference type="CDD" id="cd17546">
    <property type="entry name" value="REC_hyHK_CKI1_RcsC-like"/>
    <property type="match status" value="1"/>
</dbReference>
<evidence type="ECO:0000259" key="17">
    <source>
        <dbReference type="PROSITE" id="PS50112"/>
    </source>
</evidence>
<dbReference type="EC" id="2.7.13.3" evidence="4"/>
<dbReference type="InterPro" id="IPR013656">
    <property type="entry name" value="PAS_4"/>
</dbReference>
<dbReference type="HOGENOM" id="CLU_000445_114_42_10"/>
<dbReference type="GeneID" id="92816402"/>
<dbReference type="InterPro" id="IPR005467">
    <property type="entry name" value="His_kinase_dom"/>
</dbReference>
<dbReference type="Pfam" id="PF02518">
    <property type="entry name" value="HATPase_c"/>
    <property type="match status" value="1"/>
</dbReference>
<feature type="domain" description="Response regulatory" evidence="16">
    <location>
        <begin position="833"/>
        <end position="946"/>
    </location>
</feature>
<keyword evidence="6 13" id="KW-0597">Phosphoprotein</keyword>
<dbReference type="Pfam" id="PF08448">
    <property type="entry name" value="PAS_4"/>
    <property type="match status" value="2"/>
</dbReference>
<evidence type="ECO:0000256" key="4">
    <source>
        <dbReference type="ARBA" id="ARBA00012438"/>
    </source>
</evidence>
<feature type="domain" description="Histidine kinase" evidence="15">
    <location>
        <begin position="572"/>
        <end position="782"/>
    </location>
</feature>
<evidence type="ECO:0000256" key="3">
    <source>
        <dbReference type="ARBA" id="ARBA00004314"/>
    </source>
</evidence>
<dbReference type="STRING" id="742725.HMPREF9450_00585"/>
<dbReference type="PROSITE" id="PS50112">
    <property type="entry name" value="PAS"/>
    <property type="match status" value="1"/>
</dbReference>
<dbReference type="GO" id="GO:0045121">
    <property type="term" value="C:membrane raft"/>
    <property type="evidence" value="ECO:0007669"/>
    <property type="project" value="UniProtKB-SubCell"/>
</dbReference>
<dbReference type="InterPro" id="IPR011006">
    <property type="entry name" value="CheY-like_superfamily"/>
</dbReference>
<dbReference type="FunFam" id="1.10.287.130:FF:000001">
    <property type="entry name" value="Two-component sensor histidine kinase"/>
    <property type="match status" value="1"/>
</dbReference>
<evidence type="ECO:0000256" key="5">
    <source>
        <dbReference type="ARBA" id="ARBA00022475"/>
    </source>
</evidence>
<evidence type="ECO:0000256" key="11">
    <source>
        <dbReference type="ARBA" id="ARBA00023012"/>
    </source>
</evidence>
<dbReference type="PROSITE" id="PS50110">
    <property type="entry name" value="RESPONSE_REGULATORY"/>
    <property type="match status" value="1"/>
</dbReference>
<evidence type="ECO:0000256" key="8">
    <source>
        <dbReference type="ARBA" id="ARBA00022741"/>
    </source>
</evidence>
<dbReference type="GO" id="GO:0000155">
    <property type="term" value="F:phosphorelay sensor kinase activity"/>
    <property type="evidence" value="ECO:0007669"/>
    <property type="project" value="InterPro"/>
</dbReference>
<evidence type="ECO:0000256" key="1">
    <source>
        <dbReference type="ARBA" id="ARBA00000085"/>
    </source>
</evidence>
<evidence type="ECO:0000256" key="14">
    <source>
        <dbReference type="SAM" id="MobiDB-lite"/>
    </source>
</evidence>
<dbReference type="FunFam" id="3.30.565.10:FF:000023">
    <property type="entry name" value="PAS domain-containing sensor histidine kinase"/>
    <property type="match status" value="1"/>
</dbReference>
<dbReference type="SMART" id="SM00091">
    <property type="entry name" value="PAS"/>
    <property type="match status" value="2"/>
</dbReference>
<dbReference type="GO" id="GO:0009927">
    <property type="term" value="F:histidine phosphotransfer kinase activity"/>
    <property type="evidence" value="ECO:0007669"/>
    <property type="project" value="TreeGrafter"/>
</dbReference>